<sequence length="442" mass="51813">MNSRISIISRKIIFLLFLFCCGWLVSCGLRTAPHNLPEAKPRSTFTDLKVQQLGERLRLSWIINETERAYAFSKWYEDPYDNESERSEIFGQANTHYQMLKARLPKTGVDLLSKWYEDNYDNKIERSEALSKWYNDQYDNGTEKTDAFSKLDTKQNLQDYFLIQERLIPLYCRDCETEVTPPLRVLFSSNSFIREGKHLYYYLDLPKNDLNLREYEVSHFGPEDEILSPVQTVKFRQSNLFPKVPVPSLKLVQIEDENQIMRFAFGKVVLKKTTVIDDDSEKLLEQKTEKSENSEIVPAVKQQQTKSRTFVLRLSWPLLFDEGLKRLQGKGDYFEELEFYQVHLYRTRSGEDWPETPINRNSTQNNHFLDRLKVDIPLANYPHLADMHPAISSAKLSFYIDLRGQNGDTWLYKLRLVDRFGNESAASETVNFQSPIFVPLSD</sequence>
<dbReference type="AlphaFoldDB" id="A0A381PVZ4"/>
<reference evidence="1" key="1">
    <citation type="submission" date="2018-05" db="EMBL/GenBank/DDBJ databases">
        <authorList>
            <person name="Lanie J.A."/>
            <person name="Ng W.-L."/>
            <person name="Kazmierczak K.M."/>
            <person name="Andrzejewski T.M."/>
            <person name="Davidsen T.M."/>
            <person name="Wayne K.J."/>
            <person name="Tettelin H."/>
            <person name="Glass J.I."/>
            <person name="Rusch D."/>
            <person name="Podicherti R."/>
            <person name="Tsui H.-C.T."/>
            <person name="Winkler M.E."/>
        </authorList>
    </citation>
    <scope>NUCLEOTIDE SEQUENCE</scope>
</reference>
<name>A0A381PVZ4_9ZZZZ</name>
<organism evidence="1">
    <name type="scientific">marine metagenome</name>
    <dbReference type="NCBI Taxonomy" id="408172"/>
    <lineage>
        <taxon>unclassified sequences</taxon>
        <taxon>metagenomes</taxon>
        <taxon>ecological metagenomes</taxon>
    </lineage>
</organism>
<accession>A0A381PVZ4</accession>
<protein>
    <submittedName>
        <fullName evidence="1">Uncharacterized protein</fullName>
    </submittedName>
</protein>
<dbReference type="EMBL" id="UINC01001103">
    <property type="protein sequence ID" value="SUZ70834.1"/>
    <property type="molecule type" value="Genomic_DNA"/>
</dbReference>
<proteinExistence type="predicted"/>
<evidence type="ECO:0000313" key="1">
    <source>
        <dbReference type="EMBL" id="SUZ70834.1"/>
    </source>
</evidence>
<gene>
    <name evidence="1" type="ORF">METZ01_LOCUS23688</name>
</gene>
<dbReference type="PROSITE" id="PS51257">
    <property type="entry name" value="PROKAR_LIPOPROTEIN"/>
    <property type="match status" value="1"/>
</dbReference>